<reference evidence="3 4" key="1">
    <citation type="submission" date="2016-09" db="EMBL/GenBank/DDBJ databases">
        <title>Complete genome of Desulfosporosinus sp. OL.</title>
        <authorList>
            <person name="Mardanov A."/>
            <person name="Beletsky A."/>
            <person name="Panova A."/>
            <person name="Karnachuk O."/>
            <person name="Ravin N."/>
        </authorList>
    </citation>
    <scope>NUCLEOTIDE SEQUENCE [LARGE SCALE GENOMIC DNA]</scope>
    <source>
        <strain evidence="3 4">OL</strain>
    </source>
</reference>
<sequence>MKTNITRDDFLENQVLSNLKMHEKRNMAAFIINRANLKSNGYDDSLWLIYLDSNQLRKLGTVGSVKNYIWKDAFIIYFIIEEDSSIFYKHNIDTNYSEKMFSIPMNVAEFVFSGNKVIFSSRNSIIKRTKNVQEGTELPFYAEGIGVSANYRNSLFSYGISDEKIVKISGDDIHIVSMVADESGNRIAFISSIMDKYIKSESNNIYFIDAESEKIEIISAENSLSISNIAFIDKETVIFTGSDLKTYGRNENHEFYTIDLNTKKQSKITEGFDKSPSGKSIITDARFGQSSDFYVYDNQLYFLTLEENGAYLNKINKTGKHEKLSFEPGTIDSFAVLNESILFIGLRSQSPHEIYSLRDGKEYKLTNLNDWLTDNRIVMRPEPLSCTNLDGTRIEGWVVKPVDFDESKKYPGVLCIHGGPRMIYTDTYSHLMQILASNGYFVFFCNPRGSDGKGNNFSDIRGNFGSYAFYDLMGFTDEVIKEYTNIDANRLGVTGGSYGGYMTNYIISHTTRFSAAVSERGISNAVSMFNTSDIGYAYMSDYIGGIDLWNNMEAYINDSPLTFANRVKTPTLFVHGKNDTRCNYTESLQMFSAIKYFGIESKFCLFEDENHFYETKGKPLNKAKRFYELLKWFDMHLSKGE</sequence>
<organism evidence="3 4">
    <name type="scientific">Desulfosporosinus metallidurans</name>
    <dbReference type="NCBI Taxonomy" id="1888891"/>
    <lineage>
        <taxon>Bacteria</taxon>
        <taxon>Bacillati</taxon>
        <taxon>Bacillota</taxon>
        <taxon>Clostridia</taxon>
        <taxon>Eubacteriales</taxon>
        <taxon>Desulfitobacteriaceae</taxon>
        <taxon>Desulfosporosinus</taxon>
    </lineage>
</organism>
<dbReference type="STRING" id="1888891.DSOL_1088"/>
<dbReference type="Gene3D" id="3.40.50.1820">
    <property type="entry name" value="alpha/beta hydrolase"/>
    <property type="match status" value="1"/>
</dbReference>
<evidence type="ECO:0000259" key="2">
    <source>
        <dbReference type="Pfam" id="PF00326"/>
    </source>
</evidence>
<dbReference type="SUPFAM" id="SSF53474">
    <property type="entry name" value="alpha/beta-Hydrolases"/>
    <property type="match status" value="1"/>
</dbReference>
<dbReference type="EMBL" id="MLBF01000005">
    <property type="protein sequence ID" value="OLN32977.1"/>
    <property type="molecule type" value="Genomic_DNA"/>
</dbReference>
<comment type="caution">
    <text evidence="3">The sequence shown here is derived from an EMBL/GenBank/DDBJ whole genome shotgun (WGS) entry which is preliminary data.</text>
</comment>
<dbReference type="GO" id="GO:0004252">
    <property type="term" value="F:serine-type endopeptidase activity"/>
    <property type="evidence" value="ECO:0007669"/>
    <property type="project" value="TreeGrafter"/>
</dbReference>
<dbReference type="InterPro" id="IPR029058">
    <property type="entry name" value="AB_hydrolase_fold"/>
</dbReference>
<dbReference type="InterPro" id="IPR011042">
    <property type="entry name" value="6-blade_b-propeller_TolB-like"/>
</dbReference>
<dbReference type="PANTHER" id="PTHR42776:SF27">
    <property type="entry name" value="DIPEPTIDYL PEPTIDASE FAMILY MEMBER 6"/>
    <property type="match status" value="1"/>
</dbReference>
<dbReference type="SUPFAM" id="SSF82171">
    <property type="entry name" value="DPP6 N-terminal domain-like"/>
    <property type="match status" value="1"/>
</dbReference>
<dbReference type="PANTHER" id="PTHR42776">
    <property type="entry name" value="SERINE PEPTIDASE S9 FAMILY MEMBER"/>
    <property type="match status" value="1"/>
</dbReference>
<evidence type="ECO:0000256" key="1">
    <source>
        <dbReference type="ARBA" id="ARBA00022801"/>
    </source>
</evidence>
<keyword evidence="4" id="KW-1185">Reference proteome</keyword>
<name>A0A1Q8R057_9FIRM</name>
<dbReference type="InterPro" id="IPR001375">
    <property type="entry name" value="Peptidase_S9_cat"/>
</dbReference>
<proteinExistence type="predicted"/>
<dbReference type="Proteomes" id="UP000186102">
    <property type="component" value="Unassembled WGS sequence"/>
</dbReference>
<gene>
    <name evidence="3" type="ORF">DSOL_1088</name>
</gene>
<dbReference type="AlphaFoldDB" id="A0A1Q8R057"/>
<keyword evidence="1" id="KW-0378">Hydrolase</keyword>
<feature type="domain" description="Peptidase S9 prolyl oligopeptidase catalytic" evidence="2">
    <location>
        <begin position="428"/>
        <end position="638"/>
    </location>
</feature>
<evidence type="ECO:0000313" key="3">
    <source>
        <dbReference type="EMBL" id="OLN32977.1"/>
    </source>
</evidence>
<dbReference type="GO" id="GO:0006508">
    <property type="term" value="P:proteolysis"/>
    <property type="evidence" value="ECO:0007669"/>
    <property type="project" value="InterPro"/>
</dbReference>
<dbReference type="Pfam" id="PF00326">
    <property type="entry name" value="Peptidase_S9"/>
    <property type="match status" value="1"/>
</dbReference>
<protein>
    <submittedName>
        <fullName evidence="3">Acylamino-acid-releasing enzyme</fullName>
    </submittedName>
</protein>
<dbReference type="Gene3D" id="2.120.10.30">
    <property type="entry name" value="TolB, C-terminal domain"/>
    <property type="match status" value="1"/>
</dbReference>
<evidence type="ECO:0000313" key="4">
    <source>
        <dbReference type="Proteomes" id="UP000186102"/>
    </source>
</evidence>
<accession>A0A1Q8R057</accession>
<dbReference type="RefSeq" id="WP_075363841.1">
    <property type="nucleotide sequence ID" value="NZ_MLBF01000005.1"/>
</dbReference>